<name>A0A645E5G4_9ZZZZ</name>
<gene>
    <name evidence="1" type="ORF">SDC9_142967</name>
</gene>
<reference evidence="1" key="1">
    <citation type="submission" date="2019-08" db="EMBL/GenBank/DDBJ databases">
        <authorList>
            <person name="Kucharzyk K."/>
            <person name="Murdoch R.W."/>
            <person name="Higgins S."/>
            <person name="Loffler F."/>
        </authorList>
    </citation>
    <scope>NUCLEOTIDE SEQUENCE</scope>
</reference>
<protein>
    <submittedName>
        <fullName evidence="1">Uncharacterized protein</fullName>
    </submittedName>
</protein>
<evidence type="ECO:0000313" key="1">
    <source>
        <dbReference type="EMBL" id="MPM95812.1"/>
    </source>
</evidence>
<dbReference type="EMBL" id="VSSQ01042261">
    <property type="protein sequence ID" value="MPM95812.1"/>
    <property type="molecule type" value="Genomic_DNA"/>
</dbReference>
<sequence>MWGDSYGWAVSAARTRSKESGAQLLRMVAQMVVDKALDEIVAMVVARMPAQRERLTGLGAGGFEGFGQQLLFDQELVGQALVDEDACRVGGGGLRAHQLAGVMPGPFGLVFAQIAAESLVAPGAVERVGNRCKGRDRLEPAGVAQRQGQRAVAAHAVAEDAQTLQVHGQLAADQGQQVVEDVAFHAPVQRPGPGGRVQVEAGAHAKVPAVGLARQARTARAGIGADQGDIEFGGQALGSGLDHEGFFGAGQAGQIEQGRDLLAHHGLGRQIDRELHGEADLGTMVLVIALGATKAGVGVFEFHGAYS</sequence>
<proteinExistence type="predicted"/>
<comment type="caution">
    <text evidence="1">The sequence shown here is derived from an EMBL/GenBank/DDBJ whole genome shotgun (WGS) entry which is preliminary data.</text>
</comment>
<organism evidence="1">
    <name type="scientific">bioreactor metagenome</name>
    <dbReference type="NCBI Taxonomy" id="1076179"/>
    <lineage>
        <taxon>unclassified sequences</taxon>
        <taxon>metagenomes</taxon>
        <taxon>ecological metagenomes</taxon>
    </lineage>
</organism>
<accession>A0A645E5G4</accession>
<dbReference type="AlphaFoldDB" id="A0A645E5G4"/>